<dbReference type="CDD" id="cd02856">
    <property type="entry name" value="E_set_GDE_Isoamylase_N"/>
    <property type="match status" value="1"/>
</dbReference>
<keyword evidence="3" id="KW-1185">Reference proteome</keyword>
<dbReference type="Pfam" id="PF02922">
    <property type="entry name" value="CBM_48"/>
    <property type="match status" value="1"/>
</dbReference>
<feature type="domain" description="Glycoside hydrolase family 13 N-terminal" evidence="1">
    <location>
        <begin position="10"/>
        <end position="79"/>
    </location>
</feature>
<reference evidence="3" key="1">
    <citation type="journal article" date="2019" name="Int. J. Syst. Evol. Microbiol.">
        <title>The Global Catalogue of Microorganisms (GCM) 10K type strain sequencing project: providing services to taxonomists for standard genome sequencing and annotation.</title>
        <authorList>
            <consortium name="The Broad Institute Genomics Platform"/>
            <consortium name="The Broad Institute Genome Sequencing Center for Infectious Disease"/>
            <person name="Wu L."/>
            <person name="Ma J."/>
        </authorList>
    </citation>
    <scope>NUCLEOTIDE SEQUENCE [LARGE SCALE GENOMIC DNA]</scope>
    <source>
        <strain evidence="3">NBRC 108730</strain>
    </source>
</reference>
<comment type="caution">
    <text evidence="2">The sequence shown here is derived from an EMBL/GenBank/DDBJ whole genome shotgun (WGS) entry which is preliminary data.</text>
</comment>
<protein>
    <recommendedName>
        <fullName evidence="1">Glycoside hydrolase family 13 N-terminal domain-containing protein</fullName>
    </recommendedName>
</protein>
<dbReference type="EMBL" id="BSUZ01000001">
    <property type="protein sequence ID" value="GMA87950.1"/>
    <property type="molecule type" value="Genomic_DNA"/>
</dbReference>
<organism evidence="2 3">
    <name type="scientific">Angustibacter aerolatus</name>
    <dbReference type="NCBI Taxonomy" id="1162965"/>
    <lineage>
        <taxon>Bacteria</taxon>
        <taxon>Bacillati</taxon>
        <taxon>Actinomycetota</taxon>
        <taxon>Actinomycetes</taxon>
        <taxon>Kineosporiales</taxon>
        <taxon>Kineosporiaceae</taxon>
    </lineage>
</organism>
<evidence type="ECO:0000259" key="1">
    <source>
        <dbReference type="Pfam" id="PF02922"/>
    </source>
</evidence>
<dbReference type="InterPro" id="IPR013783">
    <property type="entry name" value="Ig-like_fold"/>
</dbReference>
<dbReference type="InterPro" id="IPR004193">
    <property type="entry name" value="Glyco_hydro_13_N"/>
</dbReference>
<proteinExistence type="predicted"/>
<accession>A0ABQ6JL18</accession>
<gene>
    <name evidence="2" type="ORF">GCM10025868_32000</name>
</gene>
<dbReference type="SUPFAM" id="SSF81296">
    <property type="entry name" value="E set domains"/>
    <property type="match status" value="1"/>
</dbReference>
<dbReference type="InterPro" id="IPR014756">
    <property type="entry name" value="Ig_E-set"/>
</dbReference>
<sequence length="143" mass="15753">MNAPSSRPYPLGVTLVDGGANVAVYSESAEAVDVAVFDESGAEQTVRLDDRDGHVFHGVVAGMGPGTRYGLRVHGPWAPERGLRYNAHKPADRPVRQGDRGRVGLGRERLRPHLRRPGGVQRRRLGGHVTALRRGRRRLRLVR</sequence>
<evidence type="ECO:0000313" key="3">
    <source>
        <dbReference type="Proteomes" id="UP001157017"/>
    </source>
</evidence>
<dbReference type="Proteomes" id="UP001157017">
    <property type="component" value="Unassembled WGS sequence"/>
</dbReference>
<dbReference type="InterPro" id="IPR044505">
    <property type="entry name" value="GlgX_Isoamylase_N_E_set"/>
</dbReference>
<name>A0ABQ6JL18_9ACTN</name>
<evidence type="ECO:0000313" key="2">
    <source>
        <dbReference type="EMBL" id="GMA87950.1"/>
    </source>
</evidence>
<dbReference type="Gene3D" id="2.60.40.10">
    <property type="entry name" value="Immunoglobulins"/>
    <property type="match status" value="1"/>
</dbReference>